<protein>
    <submittedName>
        <fullName evidence="1">Uncharacterized protein</fullName>
    </submittedName>
</protein>
<dbReference type="AlphaFoldDB" id="A0A517VQI2"/>
<dbReference type="KEGG" id="gaw:V144x_07040"/>
<reference evidence="1 2" key="1">
    <citation type="submission" date="2019-03" db="EMBL/GenBank/DDBJ databases">
        <title>Deep-cultivation of Planctomycetes and their phenomic and genomic characterization uncovers novel biology.</title>
        <authorList>
            <person name="Wiegand S."/>
            <person name="Jogler M."/>
            <person name="Boedeker C."/>
            <person name="Pinto D."/>
            <person name="Vollmers J."/>
            <person name="Rivas-Marin E."/>
            <person name="Kohn T."/>
            <person name="Peeters S.H."/>
            <person name="Heuer A."/>
            <person name="Rast P."/>
            <person name="Oberbeckmann S."/>
            <person name="Bunk B."/>
            <person name="Jeske O."/>
            <person name="Meyerdierks A."/>
            <person name="Storesund J.E."/>
            <person name="Kallscheuer N."/>
            <person name="Luecker S."/>
            <person name="Lage O.M."/>
            <person name="Pohl T."/>
            <person name="Merkel B.J."/>
            <person name="Hornburger P."/>
            <person name="Mueller R.-W."/>
            <person name="Bruemmer F."/>
            <person name="Labrenz M."/>
            <person name="Spormann A.M."/>
            <person name="Op den Camp H."/>
            <person name="Overmann J."/>
            <person name="Amann R."/>
            <person name="Jetten M.S.M."/>
            <person name="Mascher T."/>
            <person name="Medema M.H."/>
            <person name="Devos D.P."/>
            <person name="Kaster A.-K."/>
            <person name="Ovreas L."/>
            <person name="Rohde M."/>
            <person name="Galperin M.Y."/>
            <person name="Jogler C."/>
        </authorList>
    </citation>
    <scope>NUCLEOTIDE SEQUENCE [LARGE SCALE GENOMIC DNA]</scope>
    <source>
        <strain evidence="1 2">V144</strain>
    </source>
</reference>
<dbReference type="Proteomes" id="UP000318704">
    <property type="component" value="Chromosome"/>
</dbReference>
<dbReference type="EMBL" id="CP037920">
    <property type="protein sequence ID" value="QDT95262.1"/>
    <property type="molecule type" value="Genomic_DNA"/>
</dbReference>
<sequence>MPAQTADSIHTAITIIIIESLEAVIFLGGSRGYHRSISPLHSH</sequence>
<gene>
    <name evidence="1" type="ORF">V144x_07040</name>
</gene>
<accession>A0A517VQI2</accession>
<name>A0A517VQI2_9PLAN</name>
<evidence type="ECO:0000313" key="2">
    <source>
        <dbReference type="Proteomes" id="UP000318704"/>
    </source>
</evidence>
<proteinExistence type="predicted"/>
<evidence type="ECO:0000313" key="1">
    <source>
        <dbReference type="EMBL" id="QDT95262.1"/>
    </source>
</evidence>
<organism evidence="1 2">
    <name type="scientific">Gimesia aquarii</name>
    <dbReference type="NCBI Taxonomy" id="2527964"/>
    <lineage>
        <taxon>Bacteria</taxon>
        <taxon>Pseudomonadati</taxon>
        <taxon>Planctomycetota</taxon>
        <taxon>Planctomycetia</taxon>
        <taxon>Planctomycetales</taxon>
        <taxon>Planctomycetaceae</taxon>
        <taxon>Gimesia</taxon>
    </lineage>
</organism>